<gene>
    <name evidence="2" type="ORF">NDU88_003633</name>
</gene>
<proteinExistence type="predicted"/>
<accession>A0AAV7T584</accession>
<dbReference type="Proteomes" id="UP001066276">
    <property type="component" value="Chromosome 4_1"/>
</dbReference>
<evidence type="ECO:0000313" key="2">
    <source>
        <dbReference type="EMBL" id="KAJ1171775.1"/>
    </source>
</evidence>
<sequence length="92" mass="10375">MRSSADRKFEAEKTPRRRGALRTSSSGTLRTWGRQLPLGPPARHGWEFAATTRDPWPGALRVRVERGGDHPRMRAESLACRGDVENLNDRPP</sequence>
<keyword evidence="3" id="KW-1185">Reference proteome</keyword>
<protein>
    <submittedName>
        <fullName evidence="2">Uncharacterized protein</fullName>
    </submittedName>
</protein>
<comment type="caution">
    <text evidence="2">The sequence shown here is derived from an EMBL/GenBank/DDBJ whole genome shotgun (WGS) entry which is preliminary data.</text>
</comment>
<reference evidence="2" key="1">
    <citation type="journal article" date="2022" name="bioRxiv">
        <title>Sequencing and chromosome-scale assembly of the giantPleurodeles waltlgenome.</title>
        <authorList>
            <person name="Brown T."/>
            <person name="Elewa A."/>
            <person name="Iarovenko S."/>
            <person name="Subramanian E."/>
            <person name="Araus A.J."/>
            <person name="Petzold A."/>
            <person name="Susuki M."/>
            <person name="Suzuki K.-i.T."/>
            <person name="Hayashi T."/>
            <person name="Toyoda A."/>
            <person name="Oliveira C."/>
            <person name="Osipova E."/>
            <person name="Leigh N.D."/>
            <person name="Simon A."/>
            <person name="Yun M.H."/>
        </authorList>
    </citation>
    <scope>NUCLEOTIDE SEQUENCE</scope>
    <source>
        <strain evidence="2">20211129_DDA</strain>
        <tissue evidence="2">Liver</tissue>
    </source>
</reference>
<feature type="compositionally biased region" description="Basic and acidic residues" evidence="1">
    <location>
        <begin position="1"/>
        <end position="14"/>
    </location>
</feature>
<organism evidence="2 3">
    <name type="scientific">Pleurodeles waltl</name>
    <name type="common">Iberian ribbed newt</name>
    <dbReference type="NCBI Taxonomy" id="8319"/>
    <lineage>
        <taxon>Eukaryota</taxon>
        <taxon>Metazoa</taxon>
        <taxon>Chordata</taxon>
        <taxon>Craniata</taxon>
        <taxon>Vertebrata</taxon>
        <taxon>Euteleostomi</taxon>
        <taxon>Amphibia</taxon>
        <taxon>Batrachia</taxon>
        <taxon>Caudata</taxon>
        <taxon>Salamandroidea</taxon>
        <taxon>Salamandridae</taxon>
        <taxon>Pleurodelinae</taxon>
        <taxon>Pleurodeles</taxon>
    </lineage>
</organism>
<dbReference type="AlphaFoldDB" id="A0AAV7T584"/>
<evidence type="ECO:0000256" key="1">
    <source>
        <dbReference type="SAM" id="MobiDB-lite"/>
    </source>
</evidence>
<dbReference type="EMBL" id="JANPWB010000007">
    <property type="protein sequence ID" value="KAJ1171775.1"/>
    <property type="molecule type" value="Genomic_DNA"/>
</dbReference>
<evidence type="ECO:0000313" key="3">
    <source>
        <dbReference type="Proteomes" id="UP001066276"/>
    </source>
</evidence>
<name>A0AAV7T584_PLEWA</name>
<feature type="region of interest" description="Disordered" evidence="1">
    <location>
        <begin position="1"/>
        <end position="45"/>
    </location>
</feature>